<name>A0A974DHV3_XENLA</name>
<dbReference type="EMBL" id="CM004469">
    <property type="protein sequence ID" value="OCT91690.1"/>
    <property type="molecule type" value="Genomic_DNA"/>
</dbReference>
<evidence type="ECO:0000313" key="1">
    <source>
        <dbReference type="EMBL" id="OCT91690.1"/>
    </source>
</evidence>
<evidence type="ECO:0000313" key="2">
    <source>
        <dbReference type="Proteomes" id="UP000694892"/>
    </source>
</evidence>
<accession>A0A974DHV3</accession>
<gene>
    <name evidence="1" type="ORF">XELAEV_18014750mg</name>
</gene>
<reference evidence="2" key="1">
    <citation type="journal article" date="2016" name="Nature">
        <title>Genome evolution in the allotetraploid frog Xenopus laevis.</title>
        <authorList>
            <person name="Session A.M."/>
            <person name="Uno Y."/>
            <person name="Kwon T."/>
            <person name="Chapman J.A."/>
            <person name="Toyoda A."/>
            <person name="Takahashi S."/>
            <person name="Fukui A."/>
            <person name="Hikosaka A."/>
            <person name="Suzuki A."/>
            <person name="Kondo M."/>
            <person name="van Heeringen S.J."/>
            <person name="Quigley I."/>
            <person name="Heinz S."/>
            <person name="Ogino H."/>
            <person name="Ochi H."/>
            <person name="Hellsten U."/>
            <person name="Lyons J.B."/>
            <person name="Simakov O."/>
            <person name="Putnam N."/>
            <person name="Stites J."/>
            <person name="Kuroki Y."/>
            <person name="Tanaka T."/>
            <person name="Michiue T."/>
            <person name="Watanabe M."/>
            <person name="Bogdanovic O."/>
            <person name="Lister R."/>
            <person name="Georgiou G."/>
            <person name="Paranjpe S.S."/>
            <person name="van Kruijsbergen I."/>
            <person name="Shu S."/>
            <person name="Carlson J."/>
            <person name="Kinoshita T."/>
            <person name="Ohta Y."/>
            <person name="Mawaribuchi S."/>
            <person name="Jenkins J."/>
            <person name="Grimwood J."/>
            <person name="Schmutz J."/>
            <person name="Mitros T."/>
            <person name="Mozaffari S.V."/>
            <person name="Suzuki Y."/>
            <person name="Haramoto Y."/>
            <person name="Yamamoto T.S."/>
            <person name="Takagi C."/>
            <person name="Heald R."/>
            <person name="Miller K."/>
            <person name="Haudenschild C."/>
            <person name="Kitzman J."/>
            <person name="Nakayama T."/>
            <person name="Izutsu Y."/>
            <person name="Robert J."/>
            <person name="Fortriede J."/>
            <person name="Burns K."/>
            <person name="Lotay V."/>
            <person name="Karimi K."/>
            <person name="Yasuoka Y."/>
            <person name="Dichmann D.S."/>
            <person name="Flajnik M.F."/>
            <person name="Houston D.W."/>
            <person name="Shendure J."/>
            <person name="DuPasquier L."/>
            <person name="Vize P.D."/>
            <person name="Zorn A.M."/>
            <person name="Ito M."/>
            <person name="Marcotte E.M."/>
            <person name="Wallingford J.B."/>
            <person name="Ito Y."/>
            <person name="Asashima M."/>
            <person name="Ueno N."/>
            <person name="Matsuda Y."/>
            <person name="Veenstra G.J."/>
            <person name="Fujiyama A."/>
            <person name="Harland R.M."/>
            <person name="Taira M."/>
            <person name="Rokhsar D.S."/>
        </authorList>
    </citation>
    <scope>NUCLEOTIDE SEQUENCE [LARGE SCALE GENOMIC DNA]</scope>
    <source>
        <strain evidence="2">J</strain>
    </source>
</reference>
<proteinExistence type="predicted"/>
<dbReference type="Proteomes" id="UP000694892">
    <property type="component" value="Chromosome 2S"/>
</dbReference>
<organism evidence="1 2">
    <name type="scientific">Xenopus laevis</name>
    <name type="common">African clawed frog</name>
    <dbReference type="NCBI Taxonomy" id="8355"/>
    <lineage>
        <taxon>Eukaryota</taxon>
        <taxon>Metazoa</taxon>
        <taxon>Chordata</taxon>
        <taxon>Craniata</taxon>
        <taxon>Vertebrata</taxon>
        <taxon>Euteleostomi</taxon>
        <taxon>Amphibia</taxon>
        <taxon>Batrachia</taxon>
        <taxon>Anura</taxon>
        <taxon>Pipoidea</taxon>
        <taxon>Pipidae</taxon>
        <taxon>Xenopodinae</taxon>
        <taxon>Xenopus</taxon>
        <taxon>Xenopus</taxon>
    </lineage>
</organism>
<dbReference type="AlphaFoldDB" id="A0A974DHV3"/>
<sequence length="93" mass="10392">MSQFPFLLSMHSVTQHMSVATCLAGVLKACFSQHRLQSSGTAGTHIIKQSQTVRWAVIYGYLISQGWRLVGFLAKDRRSTGRFRRPNVSGSCF</sequence>
<protein>
    <submittedName>
        <fullName evidence="1">Uncharacterized protein</fullName>
    </submittedName>
</protein>